<protein>
    <submittedName>
        <fullName evidence="2">Uncharacterized protein</fullName>
    </submittedName>
</protein>
<keyword evidence="1" id="KW-0175">Coiled coil</keyword>
<evidence type="ECO:0000256" key="1">
    <source>
        <dbReference type="SAM" id="Coils"/>
    </source>
</evidence>
<organism evidence="2 3">
    <name type="scientific">Metamycoplasma auris</name>
    <dbReference type="NCBI Taxonomy" id="51363"/>
    <lineage>
        <taxon>Bacteria</taxon>
        <taxon>Bacillati</taxon>
        <taxon>Mycoplasmatota</taxon>
        <taxon>Mycoplasmoidales</taxon>
        <taxon>Metamycoplasmataceae</taxon>
        <taxon>Metamycoplasma</taxon>
    </lineage>
</organism>
<reference evidence="2 3" key="1">
    <citation type="submission" date="2018-06" db="EMBL/GenBank/DDBJ databases">
        <title>Genomic Encyclopedia of Archaeal and Bacterial Type Strains, Phase II (KMG-II): from individual species to whole genera.</title>
        <authorList>
            <person name="Goeker M."/>
        </authorList>
    </citation>
    <scope>NUCLEOTIDE SEQUENCE [LARGE SCALE GENOMIC DNA]</scope>
    <source>
        <strain evidence="2 3">ATCC 51348</strain>
    </source>
</reference>
<accession>A0A2W7FTY3</accession>
<feature type="coiled-coil region" evidence="1">
    <location>
        <begin position="11"/>
        <end position="38"/>
    </location>
</feature>
<gene>
    <name evidence="2" type="ORF">BCF89_1262</name>
</gene>
<proteinExistence type="predicted"/>
<evidence type="ECO:0000313" key="2">
    <source>
        <dbReference type="EMBL" id="PZV97721.1"/>
    </source>
</evidence>
<dbReference type="Proteomes" id="UP000249646">
    <property type="component" value="Unassembled WGS sequence"/>
</dbReference>
<comment type="caution">
    <text evidence="2">The sequence shown here is derived from an EMBL/GenBank/DDBJ whole genome shotgun (WGS) entry which is preliminary data.</text>
</comment>
<name>A0A2W7FTY3_9BACT</name>
<dbReference type="EMBL" id="QKUB01000026">
    <property type="protein sequence ID" value="PZV97721.1"/>
    <property type="molecule type" value="Genomic_DNA"/>
</dbReference>
<dbReference type="RefSeq" id="WP_277870065.1">
    <property type="nucleotide sequence ID" value="NZ_QKUB01000026.1"/>
</dbReference>
<dbReference type="AlphaFoldDB" id="A0A2W7FTY3"/>
<sequence length="44" mass="5358">MTKKKLTKKDKNSLDEWLEEIENQLKKQDQESKIEDLNSFTFKK</sequence>
<evidence type="ECO:0000313" key="3">
    <source>
        <dbReference type="Proteomes" id="UP000249646"/>
    </source>
</evidence>
<keyword evidence="3" id="KW-1185">Reference proteome</keyword>